<protein>
    <recommendedName>
        <fullName evidence="1">Coiled-coil domain-containing protein 25</fullName>
    </recommendedName>
</protein>
<dbReference type="UCSC" id="F43C1.7">
    <property type="organism name" value="c. elegans"/>
</dbReference>
<dbReference type="EMBL" id="BX284603">
    <property type="protein sequence ID" value="CAH10806.2"/>
    <property type="molecule type" value="Genomic_DNA"/>
</dbReference>
<evidence type="ECO:0000313" key="5">
    <source>
        <dbReference type="Proteomes" id="UP000001940"/>
    </source>
</evidence>
<dbReference type="RefSeq" id="NP_001022586.2">
    <property type="nucleotide sequence ID" value="NM_001027415.2"/>
</dbReference>
<dbReference type="WormBase" id="F43C1.7">
    <property type="protein sequence ID" value="CE44214"/>
    <property type="gene ID" value="WBGene00023423"/>
</dbReference>
<dbReference type="AGR" id="WB:WBGene00023423"/>
<name>Q6A574_CAEEL</name>
<dbReference type="SMR" id="Q6A574"/>
<dbReference type="Bgee" id="WBGene00023423">
    <property type="expression patterns" value="Expressed in pharyngeal muscle cell (C elegans) and 2 other cell types or tissues"/>
</dbReference>
<feature type="domain" description="NFACT RNA-binding" evidence="3">
    <location>
        <begin position="1"/>
        <end position="112"/>
    </location>
</feature>
<dbReference type="eggNOG" id="KOG3272">
    <property type="taxonomic scope" value="Eukaryota"/>
</dbReference>
<evidence type="ECO:0000313" key="4">
    <source>
        <dbReference type="EMBL" id="CAH10806.2"/>
    </source>
</evidence>
<dbReference type="Pfam" id="PF05670">
    <property type="entry name" value="NFACT-R_1"/>
    <property type="match status" value="1"/>
</dbReference>
<dbReference type="PhylomeDB" id="Q6A574"/>
<evidence type="ECO:0000256" key="2">
    <source>
        <dbReference type="ARBA" id="ARBA00024214"/>
    </source>
</evidence>
<dbReference type="STRING" id="6239.F43C1.7.1"/>
<gene>
    <name evidence="4" type="ORF">CELE_F43C1.7</name>
    <name evidence="4 6" type="ORF">F43C1.7</name>
</gene>
<dbReference type="KEGG" id="cel:CELE_F43C1.7"/>
<dbReference type="AlphaFoldDB" id="Q6A574"/>
<dbReference type="CTD" id="3564937"/>
<dbReference type="PaxDb" id="6239-F43C1.7"/>
<dbReference type="PANTHER" id="PTHR13049">
    <property type="entry name" value="DUF814-RELATED"/>
    <property type="match status" value="1"/>
</dbReference>
<evidence type="ECO:0000259" key="3">
    <source>
        <dbReference type="Pfam" id="PF05670"/>
    </source>
</evidence>
<evidence type="ECO:0000256" key="1">
    <source>
        <dbReference type="ARBA" id="ARBA00016700"/>
    </source>
</evidence>
<dbReference type="HOGENOM" id="CLU_076656_1_1_1"/>
<accession>Q6A574</accession>
<evidence type="ECO:0000313" key="6">
    <source>
        <dbReference type="WormBase" id="F43C1.7"/>
    </source>
</evidence>
<reference evidence="4 5" key="1">
    <citation type="journal article" date="1998" name="Science">
        <title>Genome sequence of the nematode C. elegans: a platform for investigating biology.</title>
        <authorList>
            <consortium name="The C. elegans sequencing consortium"/>
            <person name="Sulson J.E."/>
            <person name="Waterston R."/>
        </authorList>
    </citation>
    <scope>NUCLEOTIDE SEQUENCE [LARGE SCALE GENOMIC DNA]</scope>
    <source>
        <strain evidence="4 5">Bristol N2</strain>
    </source>
</reference>
<dbReference type="InParanoid" id="Q6A574"/>
<comment type="subunit">
    <text evidence="2">Interacts (via cytoplasmic region) with ILK.</text>
</comment>
<dbReference type="OrthoDB" id="200398at2759"/>
<dbReference type="OMA" id="QGAIHHE"/>
<dbReference type="InterPro" id="IPR039730">
    <property type="entry name" value="Jlp2/Ccd25"/>
</dbReference>
<organism evidence="4 5">
    <name type="scientific">Caenorhabditis elegans</name>
    <dbReference type="NCBI Taxonomy" id="6239"/>
    <lineage>
        <taxon>Eukaryota</taxon>
        <taxon>Metazoa</taxon>
        <taxon>Ecdysozoa</taxon>
        <taxon>Nematoda</taxon>
        <taxon>Chromadorea</taxon>
        <taxon>Rhabditida</taxon>
        <taxon>Rhabditina</taxon>
        <taxon>Rhabditomorpha</taxon>
        <taxon>Rhabditoidea</taxon>
        <taxon>Rhabditidae</taxon>
        <taxon>Peloderinae</taxon>
        <taxon>Caenorhabditis</taxon>
    </lineage>
</organism>
<keyword evidence="5" id="KW-1185">Reference proteome</keyword>
<dbReference type="InterPro" id="IPR008532">
    <property type="entry name" value="NFACT_RNA-bd"/>
</dbReference>
<proteinExistence type="predicted"/>
<sequence length="140" mass="15875">MVFGFISSTVTPPALIFMGEHQVENEKLFKCGDPGDVWFHVDKVSSAHVYLQLPSGITIDTIPEELLEECCQLVKKNSIQGVKMEKVEVNYTLKENLKKVKGMQTGEIGFYDKNIIKSRSVLKKNTKKVLQQLEGTQWKT</sequence>
<dbReference type="Proteomes" id="UP000001940">
    <property type="component" value="Chromosome III"/>
</dbReference>
<dbReference type="GeneID" id="3564937"/>
<dbReference type="PANTHER" id="PTHR13049:SF5">
    <property type="entry name" value="COILED-COIL DOMAIN-CONTAINING PROTEIN 25"/>
    <property type="match status" value="1"/>
</dbReference>